<evidence type="ECO:0000313" key="2">
    <source>
        <dbReference type="EMBL" id="TXC92971.1"/>
    </source>
</evidence>
<dbReference type="RefSeq" id="WP_146945831.1">
    <property type="nucleotide sequence ID" value="NZ_VOQF01000001.1"/>
</dbReference>
<reference evidence="2 3" key="1">
    <citation type="journal article" date="2005" name="Int. J. Syst. Evol. Microbiol.">
        <title>Bacillus litoralis sp. nov., isolated from a tidal flat of the Yellow Sea in Korea.</title>
        <authorList>
            <person name="Yoon J.H."/>
            <person name="Oh T.K."/>
        </authorList>
    </citation>
    <scope>NUCLEOTIDE SEQUENCE [LARGE SCALE GENOMIC DNA]</scope>
    <source>
        <strain evidence="2 3">SW-211</strain>
    </source>
</reference>
<name>A0A5C6W595_9BACI</name>
<evidence type="ECO:0000256" key="1">
    <source>
        <dbReference type="SAM" id="Phobius"/>
    </source>
</evidence>
<proteinExistence type="predicted"/>
<protein>
    <submittedName>
        <fullName evidence="2">Uncharacterized protein</fullName>
    </submittedName>
</protein>
<sequence length="165" mass="19463">MNTNSKRRVLQEKYKEKIAMKKYKTKYTLEVLCVIIVFVMFVYYDEKYRVTGNVGEPIIFTVEDQLMNITFEIDEKLKANYPSYKSISIDYEDQTIIYYLNTSLSKIAKVNDQDIILGELIDDANSVITSKNLPHLLTEKETYEIIVRGRGKVVLKREVFFYNLR</sequence>
<keyword evidence="3" id="KW-1185">Reference proteome</keyword>
<gene>
    <name evidence="2" type="ORF">FS935_01900</name>
</gene>
<dbReference type="AlphaFoldDB" id="A0A5C6W595"/>
<keyword evidence="1" id="KW-0472">Membrane</keyword>
<accession>A0A5C6W595</accession>
<feature type="transmembrane region" description="Helical" evidence="1">
    <location>
        <begin position="27"/>
        <end position="44"/>
    </location>
</feature>
<organism evidence="2 3">
    <name type="scientific">Metabacillus litoralis</name>
    <dbReference type="NCBI Taxonomy" id="152268"/>
    <lineage>
        <taxon>Bacteria</taxon>
        <taxon>Bacillati</taxon>
        <taxon>Bacillota</taxon>
        <taxon>Bacilli</taxon>
        <taxon>Bacillales</taxon>
        <taxon>Bacillaceae</taxon>
        <taxon>Metabacillus</taxon>
    </lineage>
</organism>
<dbReference type="Proteomes" id="UP000321363">
    <property type="component" value="Unassembled WGS sequence"/>
</dbReference>
<keyword evidence="1" id="KW-0812">Transmembrane</keyword>
<dbReference type="EMBL" id="VOQF01000001">
    <property type="protein sequence ID" value="TXC92971.1"/>
    <property type="molecule type" value="Genomic_DNA"/>
</dbReference>
<keyword evidence="1" id="KW-1133">Transmembrane helix</keyword>
<evidence type="ECO:0000313" key="3">
    <source>
        <dbReference type="Proteomes" id="UP000321363"/>
    </source>
</evidence>
<comment type="caution">
    <text evidence="2">The sequence shown here is derived from an EMBL/GenBank/DDBJ whole genome shotgun (WGS) entry which is preliminary data.</text>
</comment>